<evidence type="ECO:0000256" key="7">
    <source>
        <dbReference type="ARBA" id="ARBA00022605"/>
    </source>
</evidence>
<evidence type="ECO:0000256" key="5">
    <source>
        <dbReference type="ARBA" id="ARBA00020397"/>
    </source>
</evidence>
<reference evidence="12 13" key="1">
    <citation type="submission" date="2021-03" db="EMBL/GenBank/DDBJ databases">
        <title>Whole genome sequence of Metabacillus bambusae BG109.</title>
        <authorList>
            <person name="Jeong J.W."/>
        </authorList>
    </citation>
    <scope>NUCLEOTIDE SEQUENCE [LARGE SCALE GENOMIC DNA]</scope>
    <source>
        <strain evidence="12 13">BG109</strain>
    </source>
</reference>
<evidence type="ECO:0000313" key="13">
    <source>
        <dbReference type="Proteomes" id="UP000663981"/>
    </source>
</evidence>
<comment type="pathway">
    <text evidence="2 10">Amino-acid biosynthesis; L-histidine biosynthesis; L-histidine from 5-phospho-alpha-D-ribose 1-diphosphate: step 1/9.</text>
</comment>
<dbReference type="InterPro" id="IPR041715">
    <property type="entry name" value="HisRS-like_core"/>
</dbReference>
<dbReference type="Pfam" id="PF13393">
    <property type="entry name" value="tRNA-synt_His"/>
    <property type="match status" value="1"/>
</dbReference>
<dbReference type="PANTHER" id="PTHR43707:SF1">
    <property type="entry name" value="HISTIDINE--TRNA LIGASE, MITOCHONDRIAL-RELATED"/>
    <property type="match status" value="1"/>
</dbReference>
<dbReference type="EMBL" id="JAGDEL010000018">
    <property type="protein sequence ID" value="MBO1513969.1"/>
    <property type="molecule type" value="Genomic_DNA"/>
</dbReference>
<gene>
    <name evidence="10" type="primary">hisZ</name>
    <name evidence="12" type="ORF">I7822_20320</name>
</gene>
<dbReference type="InterPro" id="IPR053846">
    <property type="entry name" value="HisZ-C"/>
</dbReference>
<evidence type="ECO:0000256" key="10">
    <source>
        <dbReference type="HAMAP-Rule" id="MF_00125"/>
    </source>
</evidence>
<evidence type="ECO:0000256" key="4">
    <source>
        <dbReference type="ARBA" id="ARBA00011496"/>
    </source>
</evidence>
<dbReference type="RefSeq" id="WP_207980899.1">
    <property type="nucleotide sequence ID" value="NZ_JAGDEL010000018.1"/>
</dbReference>
<dbReference type="GO" id="GO:0016757">
    <property type="term" value="F:glycosyltransferase activity"/>
    <property type="evidence" value="ECO:0007669"/>
    <property type="project" value="UniProtKB-KW"/>
</dbReference>
<comment type="miscellaneous">
    <text evidence="10">This function is generally fulfilled by the C-terminal part of HisG, which is missing in some bacteria such as this one.</text>
</comment>
<comment type="function">
    <text evidence="9 10">Required for the first step of histidine biosynthesis. May allow the feedback regulation of ATP phosphoribosyltransferase activity by histidine.</text>
</comment>
<sequence length="388" mass="44136">MFMFEKPLGMVDTLPNLYEVKKKTRHSMTNVIEQWGFQFIETPTLEYYETVGVQSAILDQQLFKLLDQQGHTLVLRPDMTAPIARVAASKLYNHLYPLRLAYSANVFRAQQREGGRPAEFEQVGVELIGDGTTSADAEVIALMIASLKEAGLENFKIAIGHIGYADALFKEVLGNQERADVLRRFLYEKNYVGYREHVKELPLSSIDKERLFSLLTLRGGIDKVVEAKDLVSSGAARDSLEEITQLWSTLEAFQVTDYLKLDLNIVSHMSYYTGILFEVYADNVGFPIGSGGRYDHLFEKFNRAAPATGFGLHIDRIIESLKMTDEQQLQCVIYSLERRTEAIAHTNELRLNNKRVVMQDINGIKDVDAFTKHFEEVVYFIGSRKEEL</sequence>
<dbReference type="InterPro" id="IPR004517">
    <property type="entry name" value="HisZ"/>
</dbReference>
<evidence type="ECO:0000259" key="11">
    <source>
        <dbReference type="PROSITE" id="PS50862"/>
    </source>
</evidence>
<dbReference type="Proteomes" id="UP000663981">
    <property type="component" value="Unassembled WGS sequence"/>
</dbReference>
<comment type="similarity">
    <text evidence="3 10">Belongs to the class-II aminoacyl-tRNA synthetase family. HisZ subfamily.</text>
</comment>
<dbReference type="SUPFAM" id="SSF55681">
    <property type="entry name" value="Class II aaRS and biotin synthetases"/>
    <property type="match status" value="1"/>
</dbReference>
<evidence type="ECO:0000256" key="2">
    <source>
        <dbReference type="ARBA" id="ARBA00004667"/>
    </source>
</evidence>
<dbReference type="PROSITE" id="PS50862">
    <property type="entry name" value="AA_TRNA_LIGASE_II"/>
    <property type="match status" value="1"/>
</dbReference>
<dbReference type="PIRSF" id="PIRSF001549">
    <property type="entry name" value="His-tRNA_synth"/>
    <property type="match status" value="1"/>
</dbReference>
<accession>A0ABS3N7H2</accession>
<keyword evidence="12" id="KW-0808">Transferase</keyword>
<keyword evidence="8 10" id="KW-0368">Histidine biosynthesis</keyword>
<keyword evidence="13" id="KW-1185">Reference proteome</keyword>
<dbReference type="Pfam" id="PF21996">
    <property type="entry name" value="HisZ-like"/>
    <property type="match status" value="1"/>
</dbReference>
<comment type="subcellular location">
    <subcellularLocation>
        <location evidence="1 10">Cytoplasm</location>
    </subcellularLocation>
</comment>
<keyword evidence="6 10" id="KW-0963">Cytoplasm</keyword>
<name>A0ABS3N7H2_9BACI</name>
<dbReference type="CDD" id="cd00773">
    <property type="entry name" value="HisRS-like_core"/>
    <property type="match status" value="1"/>
</dbReference>
<feature type="domain" description="Aminoacyl-transfer RNA synthetases class-II family profile" evidence="11">
    <location>
        <begin position="33"/>
        <end position="321"/>
    </location>
</feature>
<proteinExistence type="inferred from homology"/>
<dbReference type="Gene3D" id="3.30.930.10">
    <property type="entry name" value="Bira Bifunctional Protein, Domain 2"/>
    <property type="match status" value="1"/>
</dbReference>
<evidence type="ECO:0000256" key="6">
    <source>
        <dbReference type="ARBA" id="ARBA00022490"/>
    </source>
</evidence>
<evidence type="ECO:0000256" key="8">
    <source>
        <dbReference type="ARBA" id="ARBA00023102"/>
    </source>
</evidence>
<protein>
    <recommendedName>
        <fullName evidence="5 10">ATP phosphoribosyltransferase regulatory subunit</fullName>
    </recommendedName>
</protein>
<dbReference type="PANTHER" id="PTHR43707">
    <property type="entry name" value="HISTIDYL-TRNA SYNTHETASE"/>
    <property type="match status" value="1"/>
</dbReference>
<dbReference type="InterPro" id="IPR006195">
    <property type="entry name" value="aa-tRNA-synth_II"/>
</dbReference>
<comment type="caution">
    <text evidence="12">The sequence shown here is derived from an EMBL/GenBank/DDBJ whole genome shotgun (WGS) entry which is preliminary data.</text>
</comment>
<comment type="subunit">
    <text evidence="4 10">Heteromultimer composed of HisG and HisZ subunits.</text>
</comment>
<dbReference type="Gene3D" id="3.40.50.12590">
    <property type="match status" value="1"/>
</dbReference>
<dbReference type="InterPro" id="IPR004516">
    <property type="entry name" value="HisRS/HisZ"/>
</dbReference>
<dbReference type="NCBIfam" id="TIGR00443">
    <property type="entry name" value="hisZ_biosyn_reg"/>
    <property type="match status" value="1"/>
</dbReference>
<evidence type="ECO:0000313" key="12">
    <source>
        <dbReference type="EMBL" id="MBO1513969.1"/>
    </source>
</evidence>
<evidence type="ECO:0000256" key="3">
    <source>
        <dbReference type="ARBA" id="ARBA00005539"/>
    </source>
</evidence>
<evidence type="ECO:0000256" key="1">
    <source>
        <dbReference type="ARBA" id="ARBA00004496"/>
    </source>
</evidence>
<organism evidence="12 13">
    <name type="scientific">Metabacillus bambusae</name>
    <dbReference type="NCBI Taxonomy" id="2795218"/>
    <lineage>
        <taxon>Bacteria</taxon>
        <taxon>Bacillati</taxon>
        <taxon>Bacillota</taxon>
        <taxon>Bacilli</taxon>
        <taxon>Bacillales</taxon>
        <taxon>Bacillaceae</taxon>
        <taxon>Metabacillus</taxon>
    </lineage>
</organism>
<keyword evidence="12" id="KW-0328">Glycosyltransferase</keyword>
<evidence type="ECO:0000256" key="9">
    <source>
        <dbReference type="ARBA" id="ARBA00025246"/>
    </source>
</evidence>
<keyword evidence="7 10" id="KW-0028">Amino-acid biosynthesis</keyword>
<dbReference type="HAMAP" id="MF_00125">
    <property type="entry name" value="HisZ"/>
    <property type="match status" value="1"/>
</dbReference>
<dbReference type="InterPro" id="IPR045864">
    <property type="entry name" value="aa-tRNA-synth_II/BPL/LPL"/>
</dbReference>
<dbReference type="NCBIfam" id="NF008941">
    <property type="entry name" value="PRK12292.2-4"/>
    <property type="match status" value="1"/>
</dbReference>